<reference evidence="3" key="1">
    <citation type="submission" date="2017-03" db="EMBL/GenBank/DDBJ databases">
        <title>Genomes of endolithic fungi from Antarctica.</title>
        <authorList>
            <person name="Coleine C."/>
            <person name="Masonjones S."/>
            <person name="Stajich J.E."/>
        </authorList>
    </citation>
    <scope>NUCLEOTIDE SEQUENCE [LARGE SCALE GENOMIC DNA]</scope>
    <source>
        <strain evidence="3">CCFEE 5527</strain>
    </source>
</reference>
<name>A0A1V8SFD1_9PEZI</name>
<keyword evidence="3" id="KW-1185">Reference proteome</keyword>
<evidence type="ECO:0000256" key="1">
    <source>
        <dbReference type="SAM" id="MobiDB-lite"/>
    </source>
</evidence>
<dbReference type="OrthoDB" id="2922289at2759"/>
<dbReference type="EMBL" id="NAJO01000050">
    <property type="protein sequence ID" value="OQN97862.1"/>
    <property type="molecule type" value="Genomic_DNA"/>
</dbReference>
<dbReference type="PANTHER" id="PTHR40788:SF1">
    <property type="entry name" value="IPA PROTEIN"/>
    <property type="match status" value="1"/>
</dbReference>
<organism evidence="2 3">
    <name type="scientific">Cryoendolithus antarcticus</name>
    <dbReference type="NCBI Taxonomy" id="1507870"/>
    <lineage>
        <taxon>Eukaryota</taxon>
        <taxon>Fungi</taxon>
        <taxon>Dikarya</taxon>
        <taxon>Ascomycota</taxon>
        <taxon>Pezizomycotina</taxon>
        <taxon>Dothideomycetes</taxon>
        <taxon>Dothideomycetidae</taxon>
        <taxon>Cladosporiales</taxon>
        <taxon>Cladosporiaceae</taxon>
        <taxon>Cryoendolithus</taxon>
    </lineage>
</organism>
<proteinExistence type="predicted"/>
<dbReference type="Proteomes" id="UP000192596">
    <property type="component" value="Unassembled WGS sequence"/>
</dbReference>
<feature type="compositionally biased region" description="Polar residues" evidence="1">
    <location>
        <begin position="638"/>
        <end position="661"/>
    </location>
</feature>
<sequence>MAGLRPAEDDRRPDSASHVHVLSLYHSLSILESTRPPIQRHLVEVRPDHALQSIQQVLQAIETPRQTILENIHVFGDTMAARWMEWPVEKRRDVLCTAWARVATSQARVTSPIVDQQLAHLNKTTHNGPDWLHDEALYRDASTFLRLLDVRANNPPSRWAAFDCRQQIDDDDDHLDPPPLLWSDLYLHLCGPHYCQKAEDDANLAGTWTIAAYRYGLSTAHNQYKIMQTLRFACKAIVANAKPSDCKEWTALAANGFRDHDVVTPSGSYFEQCTSSPPVLDLAEFAATIDGQVQGLLDEIKMMQTDPSYMQHYVSRLKADAAIDEGQVPVGQQSIIIARMFLSDWSENLLIWRRLQLETSQVLRVVGKSGLCIEPGQGVSAHVHWAITYLLQVAELCLSMQRTRVTQQLPFTRAFHEYFSYSIESQGPVLLKSKYDDPKTKERSAVDWQATFIDALAKHEATQDCNVIERAFRRFETVMTSRDHNADIDGRLCCLLADLAVTDQLATSVRYCQIGQPIAPKSGTDTVSFPFHRDMKVSVPARLASDESTKRVGLQLENLGRVVWPSGPKDMACYEKTVPIRQNLRELWDEVRNDLDRASTILTQKQLICYAISYPTPEASDIVSVPRVNDTLLDQASSTSRKITNSAAQLKSQPSVGNKSNVPPPKLPQKKPTTKPHYPDRIPINKASFTVLQGIFRTVNYQGKKSLEWSLLVKTMRKAGCRVKPQRGSAWSFEYGKSMISLHRPHPKSYYEHQEVRKVAYRLFWNFGWTAASFVLEDKDR</sequence>
<feature type="region of interest" description="Disordered" evidence="1">
    <location>
        <begin position="638"/>
        <end position="680"/>
    </location>
</feature>
<evidence type="ECO:0000313" key="2">
    <source>
        <dbReference type="EMBL" id="OQN97862.1"/>
    </source>
</evidence>
<dbReference type="AlphaFoldDB" id="A0A1V8SFD1"/>
<dbReference type="PANTHER" id="PTHR40788">
    <property type="entry name" value="CLR5 DOMAIN-CONTAINING PROTEIN-RELATED"/>
    <property type="match status" value="1"/>
</dbReference>
<dbReference type="STRING" id="1507870.A0A1V8SFD1"/>
<dbReference type="InParanoid" id="A0A1V8SFD1"/>
<gene>
    <name evidence="2" type="ORF">B0A48_16173</name>
</gene>
<protein>
    <submittedName>
        <fullName evidence="2">Uncharacterized protein</fullName>
    </submittedName>
</protein>
<accession>A0A1V8SFD1</accession>
<comment type="caution">
    <text evidence="2">The sequence shown here is derived from an EMBL/GenBank/DDBJ whole genome shotgun (WGS) entry which is preliminary data.</text>
</comment>
<evidence type="ECO:0000313" key="3">
    <source>
        <dbReference type="Proteomes" id="UP000192596"/>
    </source>
</evidence>